<comment type="subcellular location">
    <subcellularLocation>
        <location evidence="1">Cytoplasm</location>
    </subcellularLocation>
</comment>
<dbReference type="HAMAP" id="MF_00003">
    <property type="entry name" value="RbfA"/>
    <property type="match status" value="1"/>
</dbReference>
<proteinExistence type="inferred from homology"/>
<comment type="similarity">
    <text evidence="1">Belongs to the RbfA family.</text>
</comment>
<dbReference type="EMBL" id="JAJUOS010000004">
    <property type="protein sequence ID" value="MCE5973303.1"/>
    <property type="molecule type" value="Genomic_DNA"/>
</dbReference>
<evidence type="ECO:0000313" key="2">
    <source>
        <dbReference type="EMBL" id="MCE5973303.1"/>
    </source>
</evidence>
<dbReference type="PANTHER" id="PTHR33515">
    <property type="entry name" value="RIBOSOME-BINDING FACTOR A, CHLOROPLASTIC-RELATED"/>
    <property type="match status" value="1"/>
</dbReference>
<dbReference type="InterPro" id="IPR020053">
    <property type="entry name" value="Ribosome-bd_factorA_CS"/>
</dbReference>
<dbReference type="PROSITE" id="PS01319">
    <property type="entry name" value="RBFA"/>
    <property type="match status" value="1"/>
</dbReference>
<dbReference type="NCBIfam" id="NF001802">
    <property type="entry name" value="PRK00521.2-5"/>
    <property type="match status" value="1"/>
</dbReference>
<reference evidence="2 3" key="1">
    <citation type="submission" date="2021-12" db="EMBL/GenBank/DDBJ databases">
        <title>Sinirhodobacter sp. WL0062 is a bacterium isolated from seawater.</title>
        <authorList>
            <person name="Wang L."/>
            <person name="He W."/>
            <person name="Zhang D.-F."/>
        </authorList>
    </citation>
    <scope>NUCLEOTIDE SEQUENCE [LARGE SCALE GENOMIC DNA]</scope>
    <source>
        <strain evidence="2 3">WL0062</strain>
    </source>
</reference>
<comment type="function">
    <text evidence="1">One of several proteins that assist in the late maturation steps of the functional core of the 30S ribosomal subunit. Associates with free 30S ribosomal subunits (but not with 30S subunits that are part of 70S ribosomes or polysomes). Required for efficient processing of 16S rRNA. May interact with the 5'-terminal helix region of 16S rRNA.</text>
</comment>
<dbReference type="PANTHER" id="PTHR33515:SF1">
    <property type="entry name" value="RIBOSOME-BINDING FACTOR A, CHLOROPLASTIC-RELATED"/>
    <property type="match status" value="1"/>
</dbReference>
<organism evidence="2 3">
    <name type="scientific">Rhodobacter flavimaris</name>
    <dbReference type="NCBI Taxonomy" id="2907145"/>
    <lineage>
        <taxon>Bacteria</taxon>
        <taxon>Pseudomonadati</taxon>
        <taxon>Pseudomonadota</taxon>
        <taxon>Alphaproteobacteria</taxon>
        <taxon>Rhodobacterales</taxon>
        <taxon>Rhodobacter group</taxon>
        <taxon>Rhodobacter</taxon>
    </lineage>
</organism>
<accession>A0ABS8YUD0</accession>
<name>A0ABS8YUD0_9RHOB</name>
<evidence type="ECO:0000256" key="1">
    <source>
        <dbReference type="HAMAP-Rule" id="MF_00003"/>
    </source>
</evidence>
<gene>
    <name evidence="1 2" type="primary">rbfA</name>
    <name evidence="2" type="ORF">LZA78_07410</name>
</gene>
<keyword evidence="3" id="KW-1185">Reference proteome</keyword>
<comment type="subunit">
    <text evidence="1">Monomer. Binds 30S ribosomal subunits, but not 50S ribosomal subunits or 70S ribosomes.</text>
</comment>
<sequence length="144" mass="16390">MAKNRFHSGDGPSQRQLRVGELIRRTLSDVLIRGDVHDPDLGRMYITVGEVRTSPDLKVATVYVAPLGGTLGGEDAEVMLKALRRNTAELRHLVSRELTLKFAPELRFRIDETFDRLDETRRMFSDETVQRDIAHRDDGEDDEA</sequence>
<protein>
    <recommendedName>
        <fullName evidence="1">Ribosome-binding factor A</fullName>
    </recommendedName>
</protein>
<dbReference type="Pfam" id="PF02033">
    <property type="entry name" value="RBFA"/>
    <property type="match status" value="1"/>
</dbReference>
<comment type="caution">
    <text evidence="2">The sequence shown here is derived from an EMBL/GenBank/DDBJ whole genome shotgun (WGS) entry which is preliminary data.</text>
</comment>
<dbReference type="InterPro" id="IPR000238">
    <property type="entry name" value="RbfA"/>
</dbReference>
<evidence type="ECO:0000313" key="3">
    <source>
        <dbReference type="Proteomes" id="UP001521181"/>
    </source>
</evidence>
<dbReference type="Proteomes" id="UP001521181">
    <property type="component" value="Unassembled WGS sequence"/>
</dbReference>
<keyword evidence="1" id="KW-0690">Ribosome biogenesis</keyword>
<dbReference type="RefSeq" id="WP_218630431.1">
    <property type="nucleotide sequence ID" value="NZ_JAJUOS010000004.1"/>
</dbReference>
<keyword evidence="1" id="KW-0963">Cytoplasm</keyword>